<dbReference type="EMBL" id="LKBA01000006">
    <property type="protein sequence ID" value="KPN63551.1"/>
    <property type="molecule type" value="Genomic_DNA"/>
</dbReference>
<evidence type="ECO:0000313" key="2">
    <source>
        <dbReference type="Proteomes" id="UP000050471"/>
    </source>
</evidence>
<gene>
    <name evidence="1" type="ORF">AKJ29_13015</name>
</gene>
<protein>
    <recommendedName>
        <fullName evidence="3">Prolyl 4-hydroxylase alpha subunit Fe(2+) 2OG dioxygenase domain-containing protein</fullName>
    </recommendedName>
</protein>
<proteinExistence type="predicted"/>
<dbReference type="Proteomes" id="UP000050471">
    <property type="component" value="Unassembled WGS sequence"/>
</dbReference>
<comment type="caution">
    <text evidence="1">The sequence shown here is derived from an EMBL/GenBank/DDBJ whole genome shotgun (WGS) entry which is preliminary data.</text>
</comment>
<organism evidence="1 2">
    <name type="scientific">Aliiroseovarius crassostreae</name>
    <dbReference type="NCBI Taxonomy" id="154981"/>
    <lineage>
        <taxon>Bacteria</taxon>
        <taxon>Pseudomonadati</taxon>
        <taxon>Pseudomonadota</taxon>
        <taxon>Alphaproteobacteria</taxon>
        <taxon>Rhodobacterales</taxon>
        <taxon>Paracoccaceae</taxon>
        <taxon>Aliiroseovarius</taxon>
    </lineage>
</organism>
<dbReference type="InterPro" id="IPR018724">
    <property type="entry name" value="2OG-Fe_dioxygenase"/>
</dbReference>
<dbReference type="STRING" id="154981.AKJ29_13015"/>
<dbReference type="AlphaFoldDB" id="A0A0P7KN44"/>
<keyword evidence="2" id="KW-1185">Reference proteome</keyword>
<accession>A0A0P7KN44</accession>
<dbReference type="GO" id="GO:0051213">
    <property type="term" value="F:dioxygenase activity"/>
    <property type="evidence" value="ECO:0007669"/>
    <property type="project" value="InterPro"/>
</dbReference>
<dbReference type="Gene3D" id="2.60.120.620">
    <property type="entry name" value="q2cbj1_9rhob like domain"/>
    <property type="match status" value="1"/>
</dbReference>
<reference evidence="1 2" key="1">
    <citation type="submission" date="2015-09" db="EMBL/GenBank/DDBJ databases">
        <title>Draft genome sequence of Aliiroseovarius crassostreae CV919-312TSm, the causative agent of Roseovarius Oyster Disease (formerly Juvenile Oyster Disease).</title>
        <authorList>
            <person name="Kessner L."/>
            <person name="Spinard E."/>
            <person name="Nelson D."/>
        </authorList>
    </citation>
    <scope>NUCLEOTIDE SEQUENCE [LARGE SCALE GENOMIC DNA]</scope>
    <source>
        <strain evidence="1 2">CV919-312</strain>
    </source>
</reference>
<evidence type="ECO:0000313" key="1">
    <source>
        <dbReference type="EMBL" id="KPN63551.1"/>
    </source>
</evidence>
<sequence length="242" mass="27053">MEKAHSAMPTKVNDPINMVGGFRLVPGQYYNQGLDETVVSDFQGLFDASIELDPYSPVRVRGMLKIAYDVDSDQITIKKDQFYLQSASANSTDGGVVRRFKVLPEQILEHAFFQAVWFKDKELLKDYADQTGMTKLDLSIHFIRYRVEPGGASYSSPVWLHQDDEPLVFIHLVKLTENAIGADSVVSGMDDMPTGVYRLSEPFDTLIVDPTMKHAVTPLGSTGGEAHRDVMLVNLEHSIQQN</sequence>
<name>A0A0P7KN44_9RHOB</name>
<dbReference type="Pfam" id="PF10014">
    <property type="entry name" value="2OG-Fe_Oxy_2"/>
    <property type="match status" value="1"/>
</dbReference>
<evidence type="ECO:0008006" key="3">
    <source>
        <dbReference type="Google" id="ProtNLM"/>
    </source>
</evidence>